<gene>
    <name evidence="3" type="ORF">METZ01_LOCUS265901</name>
</gene>
<dbReference type="InterPro" id="IPR052350">
    <property type="entry name" value="Metallo-dep_Lactonases"/>
</dbReference>
<sequence length="298" mass="33168">MHPYCLKQSLAAVVVAGILSGCCTTKTEITDSIPVIDTHIHLYDTTRKGGVPWPKTSDQVLYRPVLPEHYDKVTKANSVTATVIVEASDLVEDNQWILDLVAHNPKHYVGVVGNLPVGTPEFTKHLERFAKDKRYVGIRLRSFAEGVDGFNDAVWRDLKMLSDKGLTLDVLMANFNLDDIVLIAKRLPKLKILINHLTGLIINGVPAQAAWTKKVQAAAQYPNVYCKVSGIFQRSNRMPAPKNVAYYAPIFEVVWEAFGEDRIIYGSNWPVTDRGGEYGEQLAIIHEHFSAKGQGVTE</sequence>
<evidence type="ECO:0000256" key="1">
    <source>
        <dbReference type="ARBA" id="ARBA00038310"/>
    </source>
</evidence>
<dbReference type="AlphaFoldDB" id="A0A382JPS0"/>
<dbReference type="PANTHER" id="PTHR43569:SF2">
    <property type="entry name" value="AMIDOHYDROLASE-RELATED DOMAIN-CONTAINING PROTEIN"/>
    <property type="match status" value="1"/>
</dbReference>
<evidence type="ECO:0000259" key="2">
    <source>
        <dbReference type="Pfam" id="PF04909"/>
    </source>
</evidence>
<proteinExistence type="inferred from homology"/>
<dbReference type="GO" id="GO:0016787">
    <property type="term" value="F:hydrolase activity"/>
    <property type="evidence" value="ECO:0007669"/>
    <property type="project" value="InterPro"/>
</dbReference>
<organism evidence="3">
    <name type="scientific">marine metagenome</name>
    <dbReference type="NCBI Taxonomy" id="408172"/>
    <lineage>
        <taxon>unclassified sequences</taxon>
        <taxon>metagenomes</taxon>
        <taxon>ecological metagenomes</taxon>
    </lineage>
</organism>
<dbReference type="PROSITE" id="PS51257">
    <property type="entry name" value="PROKAR_LIPOPROTEIN"/>
    <property type="match status" value="1"/>
</dbReference>
<dbReference type="InterPro" id="IPR032466">
    <property type="entry name" value="Metal_Hydrolase"/>
</dbReference>
<feature type="domain" description="Amidohydrolase-related" evidence="2">
    <location>
        <begin position="36"/>
        <end position="284"/>
    </location>
</feature>
<reference evidence="3" key="1">
    <citation type="submission" date="2018-05" db="EMBL/GenBank/DDBJ databases">
        <authorList>
            <person name="Lanie J.A."/>
            <person name="Ng W.-L."/>
            <person name="Kazmierczak K.M."/>
            <person name="Andrzejewski T.M."/>
            <person name="Davidsen T.M."/>
            <person name="Wayne K.J."/>
            <person name="Tettelin H."/>
            <person name="Glass J.I."/>
            <person name="Rusch D."/>
            <person name="Podicherti R."/>
            <person name="Tsui H.-C.T."/>
            <person name="Winkler M.E."/>
        </authorList>
    </citation>
    <scope>NUCLEOTIDE SEQUENCE</scope>
</reference>
<protein>
    <recommendedName>
        <fullName evidence="2">Amidohydrolase-related domain-containing protein</fullName>
    </recommendedName>
</protein>
<feature type="non-terminal residue" evidence="3">
    <location>
        <position position="298"/>
    </location>
</feature>
<comment type="similarity">
    <text evidence="1">Belongs to the metallo-dependent hydrolases superfamily.</text>
</comment>
<dbReference type="EMBL" id="UINC01075149">
    <property type="protein sequence ID" value="SVC13047.1"/>
    <property type="molecule type" value="Genomic_DNA"/>
</dbReference>
<accession>A0A382JPS0</accession>
<dbReference type="InterPro" id="IPR006680">
    <property type="entry name" value="Amidohydro-rel"/>
</dbReference>
<dbReference type="SUPFAM" id="SSF51556">
    <property type="entry name" value="Metallo-dependent hydrolases"/>
    <property type="match status" value="1"/>
</dbReference>
<evidence type="ECO:0000313" key="3">
    <source>
        <dbReference type="EMBL" id="SVC13047.1"/>
    </source>
</evidence>
<dbReference type="PANTHER" id="PTHR43569">
    <property type="entry name" value="AMIDOHYDROLASE"/>
    <property type="match status" value="1"/>
</dbReference>
<dbReference type="Pfam" id="PF04909">
    <property type="entry name" value="Amidohydro_2"/>
    <property type="match status" value="1"/>
</dbReference>
<name>A0A382JPS0_9ZZZZ</name>
<dbReference type="Gene3D" id="3.20.20.140">
    <property type="entry name" value="Metal-dependent hydrolases"/>
    <property type="match status" value="1"/>
</dbReference>